<protein>
    <submittedName>
        <fullName evidence="1">Uncharacterized protein</fullName>
    </submittedName>
</protein>
<dbReference type="Proteomes" id="UP001157418">
    <property type="component" value="Unassembled WGS sequence"/>
</dbReference>
<proteinExistence type="predicted"/>
<dbReference type="EMBL" id="CAKMRJ010000001">
    <property type="protein sequence ID" value="CAH1413877.1"/>
    <property type="molecule type" value="Genomic_DNA"/>
</dbReference>
<dbReference type="AlphaFoldDB" id="A0AAU9LHR9"/>
<organism evidence="1 2">
    <name type="scientific">Lactuca virosa</name>
    <dbReference type="NCBI Taxonomy" id="75947"/>
    <lineage>
        <taxon>Eukaryota</taxon>
        <taxon>Viridiplantae</taxon>
        <taxon>Streptophyta</taxon>
        <taxon>Embryophyta</taxon>
        <taxon>Tracheophyta</taxon>
        <taxon>Spermatophyta</taxon>
        <taxon>Magnoliopsida</taxon>
        <taxon>eudicotyledons</taxon>
        <taxon>Gunneridae</taxon>
        <taxon>Pentapetalae</taxon>
        <taxon>asterids</taxon>
        <taxon>campanulids</taxon>
        <taxon>Asterales</taxon>
        <taxon>Asteraceae</taxon>
        <taxon>Cichorioideae</taxon>
        <taxon>Cichorieae</taxon>
        <taxon>Lactucinae</taxon>
        <taxon>Lactuca</taxon>
    </lineage>
</organism>
<comment type="caution">
    <text evidence="1">The sequence shown here is derived from an EMBL/GenBank/DDBJ whole genome shotgun (WGS) entry which is preliminary data.</text>
</comment>
<evidence type="ECO:0000313" key="2">
    <source>
        <dbReference type="Proteomes" id="UP001157418"/>
    </source>
</evidence>
<sequence length="138" mass="16535">MYNNFDQTTFIVYSFLTRSYHAITFGPITATCKPLNRRQQLLQNLMTWIISGLHYHHNTRHHLCNLRHHHTRRNYPATVYHPNQSPTALLHHLSHTKDKVIHKVWMTTCKALKIMEDETDDIARFFFGRRYNALFVFI</sequence>
<name>A0AAU9LHR9_9ASTR</name>
<accession>A0AAU9LHR9</accession>
<evidence type="ECO:0000313" key="1">
    <source>
        <dbReference type="EMBL" id="CAH1413877.1"/>
    </source>
</evidence>
<gene>
    <name evidence="1" type="ORF">LVIROSA_LOCUS1818</name>
</gene>
<reference evidence="1 2" key="1">
    <citation type="submission" date="2022-01" db="EMBL/GenBank/DDBJ databases">
        <authorList>
            <person name="Xiong W."/>
            <person name="Schranz E."/>
        </authorList>
    </citation>
    <scope>NUCLEOTIDE SEQUENCE [LARGE SCALE GENOMIC DNA]</scope>
</reference>
<keyword evidence="2" id="KW-1185">Reference proteome</keyword>